<dbReference type="OrthoDB" id="284275at2759"/>
<dbReference type="Gene3D" id="3.30.40.10">
    <property type="entry name" value="Zinc/RING finger domain, C3HC4 (zinc finger)"/>
    <property type="match status" value="1"/>
</dbReference>
<proteinExistence type="inferred from homology"/>
<dbReference type="Gene3D" id="3.40.50.410">
    <property type="entry name" value="von Willebrand factor, type A domain"/>
    <property type="match status" value="1"/>
</dbReference>
<dbReference type="GO" id="GO:0005675">
    <property type="term" value="C:transcription factor TFIIH holo complex"/>
    <property type="evidence" value="ECO:0000318"/>
    <property type="project" value="GO_Central"/>
</dbReference>
<dbReference type="PIRSF" id="PIRSF015919">
    <property type="entry name" value="TFIIH_SSL1"/>
    <property type="match status" value="1"/>
</dbReference>
<dbReference type="GO" id="GO:0006289">
    <property type="term" value="P:nucleotide-excision repair"/>
    <property type="evidence" value="ECO:0000318"/>
    <property type="project" value="GO_Central"/>
</dbReference>
<keyword evidence="3 11" id="KW-0479">Metal-binding</keyword>
<keyword evidence="4" id="KW-0227">DNA damage</keyword>
<dbReference type="InterPro" id="IPR013083">
    <property type="entry name" value="Znf_RING/FYVE/PHD"/>
</dbReference>
<keyword evidence="9" id="KW-0234">DNA repair</keyword>
<dbReference type="KEGG" id="smo:SELMODRAFT_232450"/>
<keyword evidence="15" id="KW-1185">Reference proteome</keyword>
<evidence type="ECO:0000256" key="9">
    <source>
        <dbReference type="ARBA" id="ARBA00023204"/>
    </source>
</evidence>
<keyword evidence="8 11" id="KW-0804">Transcription</keyword>
<dbReference type="GO" id="GO:0006357">
    <property type="term" value="P:regulation of transcription by RNA polymerase II"/>
    <property type="evidence" value="ECO:0000318"/>
    <property type="project" value="GO_Central"/>
</dbReference>
<evidence type="ECO:0000313" key="14">
    <source>
        <dbReference type="EMBL" id="EFJ23746.1"/>
    </source>
</evidence>
<comment type="similarity">
    <text evidence="2 11">Belongs to the GTF2H2 family.</text>
</comment>
<evidence type="ECO:0000256" key="2">
    <source>
        <dbReference type="ARBA" id="ARBA00006092"/>
    </source>
</evidence>
<dbReference type="STRING" id="88036.D8RVB4"/>
<reference evidence="14 15" key="1">
    <citation type="journal article" date="2011" name="Science">
        <title>The Selaginella genome identifies genetic changes associated with the evolution of vascular plants.</title>
        <authorList>
            <person name="Banks J.A."/>
            <person name="Nishiyama T."/>
            <person name="Hasebe M."/>
            <person name="Bowman J.L."/>
            <person name="Gribskov M."/>
            <person name="dePamphilis C."/>
            <person name="Albert V.A."/>
            <person name="Aono N."/>
            <person name="Aoyama T."/>
            <person name="Ambrose B.A."/>
            <person name="Ashton N.W."/>
            <person name="Axtell M.J."/>
            <person name="Barker E."/>
            <person name="Barker M.S."/>
            <person name="Bennetzen J.L."/>
            <person name="Bonawitz N.D."/>
            <person name="Chapple C."/>
            <person name="Cheng C."/>
            <person name="Correa L.G."/>
            <person name="Dacre M."/>
            <person name="DeBarry J."/>
            <person name="Dreyer I."/>
            <person name="Elias M."/>
            <person name="Engstrom E.M."/>
            <person name="Estelle M."/>
            <person name="Feng L."/>
            <person name="Finet C."/>
            <person name="Floyd S.K."/>
            <person name="Frommer W.B."/>
            <person name="Fujita T."/>
            <person name="Gramzow L."/>
            <person name="Gutensohn M."/>
            <person name="Harholt J."/>
            <person name="Hattori M."/>
            <person name="Heyl A."/>
            <person name="Hirai T."/>
            <person name="Hiwatashi Y."/>
            <person name="Ishikawa M."/>
            <person name="Iwata M."/>
            <person name="Karol K.G."/>
            <person name="Koehler B."/>
            <person name="Kolukisaoglu U."/>
            <person name="Kubo M."/>
            <person name="Kurata T."/>
            <person name="Lalonde S."/>
            <person name="Li K."/>
            <person name="Li Y."/>
            <person name="Litt A."/>
            <person name="Lyons E."/>
            <person name="Manning G."/>
            <person name="Maruyama T."/>
            <person name="Michael T.P."/>
            <person name="Mikami K."/>
            <person name="Miyazaki S."/>
            <person name="Morinaga S."/>
            <person name="Murata T."/>
            <person name="Mueller-Roeber B."/>
            <person name="Nelson D.R."/>
            <person name="Obara M."/>
            <person name="Oguri Y."/>
            <person name="Olmstead R.G."/>
            <person name="Onodera N."/>
            <person name="Petersen B.L."/>
            <person name="Pils B."/>
            <person name="Prigge M."/>
            <person name="Rensing S.A."/>
            <person name="Riano-Pachon D.M."/>
            <person name="Roberts A.W."/>
            <person name="Sato Y."/>
            <person name="Scheller H.V."/>
            <person name="Schulz B."/>
            <person name="Schulz C."/>
            <person name="Shakirov E.V."/>
            <person name="Shibagaki N."/>
            <person name="Shinohara N."/>
            <person name="Shippen D.E."/>
            <person name="Soerensen I."/>
            <person name="Sotooka R."/>
            <person name="Sugimoto N."/>
            <person name="Sugita M."/>
            <person name="Sumikawa N."/>
            <person name="Tanurdzic M."/>
            <person name="Theissen G."/>
            <person name="Ulvskov P."/>
            <person name="Wakazuki S."/>
            <person name="Weng J.K."/>
            <person name="Willats W.W."/>
            <person name="Wipf D."/>
            <person name="Wolf P.G."/>
            <person name="Yang L."/>
            <person name="Zimmer A.D."/>
            <person name="Zhu Q."/>
            <person name="Mitros T."/>
            <person name="Hellsten U."/>
            <person name="Loque D."/>
            <person name="Otillar R."/>
            <person name="Salamov A."/>
            <person name="Schmutz J."/>
            <person name="Shapiro H."/>
            <person name="Lindquist E."/>
            <person name="Lucas S."/>
            <person name="Rokhsar D."/>
            <person name="Grigoriev I.V."/>
        </authorList>
    </citation>
    <scope>NUCLEOTIDE SEQUENCE [LARGE SCALE GENOMIC DNA]</scope>
</reference>
<dbReference type="Pfam" id="PF07975">
    <property type="entry name" value="C1_4"/>
    <property type="match status" value="1"/>
</dbReference>
<dbReference type="CDD" id="cd01453">
    <property type="entry name" value="vWA_transcription_factor_IIH_type"/>
    <property type="match status" value="1"/>
</dbReference>
<evidence type="ECO:0000256" key="11">
    <source>
        <dbReference type="PIRNR" id="PIRNR015919"/>
    </source>
</evidence>
<evidence type="ECO:0000256" key="10">
    <source>
        <dbReference type="ARBA" id="ARBA00023242"/>
    </source>
</evidence>
<dbReference type="OMA" id="ENTICAC"/>
<keyword evidence="7 11" id="KW-0805">Transcription regulation</keyword>
<dbReference type="InterPro" id="IPR036465">
    <property type="entry name" value="vWFA_dom_sf"/>
</dbReference>
<dbReference type="FunFam" id="3.40.50.410:FF:000015">
    <property type="entry name" value="General transcription factor IIH subunit 2"/>
    <property type="match status" value="1"/>
</dbReference>
<evidence type="ECO:0000256" key="1">
    <source>
        <dbReference type="ARBA" id="ARBA00004123"/>
    </source>
</evidence>
<dbReference type="EMBL" id="GL377591">
    <property type="protein sequence ID" value="EFJ23746.1"/>
    <property type="molecule type" value="Genomic_DNA"/>
</dbReference>
<evidence type="ECO:0000256" key="6">
    <source>
        <dbReference type="ARBA" id="ARBA00022833"/>
    </source>
</evidence>
<evidence type="ECO:0000256" key="7">
    <source>
        <dbReference type="ARBA" id="ARBA00023015"/>
    </source>
</evidence>
<dbReference type="PROSITE" id="PS00028">
    <property type="entry name" value="ZINC_FINGER_C2H2_1"/>
    <property type="match status" value="1"/>
</dbReference>
<dbReference type="FunCoup" id="D8RVB4">
    <property type="interactions" value="4073"/>
</dbReference>
<evidence type="ECO:0000256" key="12">
    <source>
        <dbReference type="PIRSR" id="PIRSR015919-1"/>
    </source>
</evidence>
<name>D8RVB4_SELML</name>
<evidence type="ECO:0000256" key="4">
    <source>
        <dbReference type="ARBA" id="ARBA00022763"/>
    </source>
</evidence>
<organism evidence="15">
    <name type="scientific">Selaginella moellendorffii</name>
    <name type="common">Spikemoss</name>
    <dbReference type="NCBI Taxonomy" id="88036"/>
    <lineage>
        <taxon>Eukaryota</taxon>
        <taxon>Viridiplantae</taxon>
        <taxon>Streptophyta</taxon>
        <taxon>Embryophyta</taxon>
        <taxon>Tracheophyta</taxon>
        <taxon>Lycopodiopsida</taxon>
        <taxon>Selaginellales</taxon>
        <taxon>Selaginellaceae</taxon>
        <taxon>Selaginella</taxon>
    </lineage>
</organism>
<dbReference type="eggNOG" id="KOG2807">
    <property type="taxonomic scope" value="Eukaryota"/>
</dbReference>
<dbReference type="InParanoid" id="D8RVB4"/>
<evidence type="ECO:0000256" key="5">
    <source>
        <dbReference type="ARBA" id="ARBA00022771"/>
    </source>
</evidence>
<keyword evidence="5" id="KW-0863">Zinc-finger</keyword>
<dbReference type="GO" id="GO:0008270">
    <property type="term" value="F:zinc ion binding"/>
    <property type="evidence" value="ECO:0007669"/>
    <property type="project" value="UniProtKB-UniRule"/>
</dbReference>
<gene>
    <name evidence="14" type="ORF">SELMODRAFT_232450</name>
</gene>
<evidence type="ECO:0000256" key="3">
    <source>
        <dbReference type="ARBA" id="ARBA00022723"/>
    </source>
</evidence>
<comment type="subcellular location">
    <subcellularLocation>
        <location evidence="1 11">Nucleus</location>
    </subcellularLocation>
</comment>
<dbReference type="Pfam" id="PF04056">
    <property type="entry name" value="Ssl1"/>
    <property type="match status" value="1"/>
</dbReference>
<keyword evidence="6 11" id="KW-0862">Zinc</keyword>
<feature type="zinc finger region" description="C4-type" evidence="12">
    <location>
        <begin position="284"/>
        <end position="301"/>
    </location>
</feature>
<dbReference type="Proteomes" id="UP000001514">
    <property type="component" value="Unassembled WGS sequence"/>
</dbReference>
<dbReference type="InterPro" id="IPR002035">
    <property type="entry name" value="VWF_A"/>
</dbReference>
<dbReference type="InterPro" id="IPR004595">
    <property type="entry name" value="TFIIH_C1-like_dom"/>
</dbReference>
<dbReference type="NCBIfam" id="TIGR00622">
    <property type="entry name" value="ssl1"/>
    <property type="match status" value="1"/>
</dbReference>
<feature type="domain" description="C2H2-type" evidence="13">
    <location>
        <begin position="360"/>
        <end position="380"/>
    </location>
</feature>
<sequence>MEEEDKAPDMEAWERAYADDRSWESLIEDESGLLKAGDDVQQQRQHRRRLIQASGPRIQRGIIRYLCLILDFSRAAGEIDFRPSRMAVVAKAVEDFVREYFDQNPLSQLGIIVMKNGIASVVTELSGSPEAHIRALKSNLESFGEASLQNGLELAHTYVQHIPSYGHREVVIVFSALSTCDPGNILETVKKCKAARMKCSVVGLTAEIYICKHISQETGGSYAVAMNEGHLKEILLEHVPPPAAMPDASSASLVRMGFPQRGSEGAVAICACHKELRIGGGYICPRCRARVCELPTECSLCGLALVSSAHLARSYHHLFPIPTFDELLVDASLRGKSSFAGSCFGCRIQLSGGGSLRLRCPRCKRDFCFDCDVYIHESLHNCPGCETLQEEAVT</sequence>
<dbReference type="GO" id="GO:0000439">
    <property type="term" value="C:transcription factor TFIIH core complex"/>
    <property type="evidence" value="ECO:0007669"/>
    <property type="project" value="InterPro"/>
</dbReference>
<dbReference type="AlphaFoldDB" id="D8RVB4"/>
<dbReference type="InterPro" id="IPR007198">
    <property type="entry name" value="Ssl1-like"/>
</dbReference>
<dbReference type="HOGENOM" id="CLU_028556_1_0_1"/>
<protein>
    <recommendedName>
        <fullName evidence="11">General transcription factor IIH subunit</fullName>
    </recommendedName>
</protein>
<dbReference type="Gramene" id="EFJ23746">
    <property type="protein sequence ID" value="EFJ23746"/>
    <property type="gene ID" value="SELMODRAFT_232450"/>
</dbReference>
<dbReference type="SUPFAM" id="SSF53300">
    <property type="entry name" value="vWA-like"/>
    <property type="match status" value="1"/>
</dbReference>
<dbReference type="InterPro" id="IPR012170">
    <property type="entry name" value="TFIIH_SSL1/p44"/>
</dbReference>
<dbReference type="PANTHER" id="PTHR12695">
    <property type="entry name" value="GENERAL TRANSCRIPTION FACTOR IIH SUBUNIT 2"/>
    <property type="match status" value="1"/>
</dbReference>
<evidence type="ECO:0000259" key="13">
    <source>
        <dbReference type="PROSITE" id="PS00028"/>
    </source>
</evidence>
<keyword evidence="10 11" id="KW-0539">Nucleus</keyword>
<dbReference type="GO" id="GO:0006351">
    <property type="term" value="P:DNA-templated transcription"/>
    <property type="evidence" value="ECO:0007669"/>
    <property type="project" value="InterPro"/>
</dbReference>
<accession>D8RVB4</accession>
<evidence type="ECO:0000313" key="15">
    <source>
        <dbReference type="Proteomes" id="UP000001514"/>
    </source>
</evidence>
<dbReference type="InterPro" id="IPR013087">
    <property type="entry name" value="Znf_C2H2_type"/>
</dbReference>
<evidence type="ECO:0000256" key="8">
    <source>
        <dbReference type="ARBA" id="ARBA00023163"/>
    </source>
</evidence>
<dbReference type="SMART" id="SM00327">
    <property type="entry name" value="VWA"/>
    <property type="match status" value="1"/>
</dbReference>
<dbReference type="SUPFAM" id="SSF57889">
    <property type="entry name" value="Cysteine-rich domain"/>
    <property type="match status" value="1"/>
</dbReference>
<dbReference type="InterPro" id="IPR046349">
    <property type="entry name" value="C1-like_sf"/>
</dbReference>
<dbReference type="SMART" id="SM01047">
    <property type="entry name" value="C1_4"/>
    <property type="match status" value="1"/>
</dbReference>
<dbReference type="PANTHER" id="PTHR12695:SF2">
    <property type="entry name" value="GENERAL TRANSCRIPTION FACTOR IIH SUBUNIT 2-RELATED"/>
    <property type="match status" value="1"/>
</dbReference>